<evidence type="ECO:0000256" key="1">
    <source>
        <dbReference type="SAM" id="MobiDB-lite"/>
    </source>
</evidence>
<feature type="compositionally biased region" description="Basic and acidic residues" evidence="1">
    <location>
        <begin position="9"/>
        <end position="33"/>
    </location>
</feature>
<dbReference type="GeneID" id="78821830"/>
<accession>A0ABD5Y6U9</accession>
<keyword evidence="3" id="KW-1185">Reference proteome</keyword>
<dbReference type="AlphaFoldDB" id="A0ABD5Y6U9"/>
<dbReference type="EMBL" id="JBHTAS010000001">
    <property type="protein sequence ID" value="MFC7141515.1"/>
    <property type="molecule type" value="Genomic_DNA"/>
</dbReference>
<dbReference type="Pfam" id="PF15892">
    <property type="entry name" value="BNR_4"/>
    <property type="match status" value="1"/>
</dbReference>
<evidence type="ECO:0000313" key="2">
    <source>
        <dbReference type="EMBL" id="MFC7141515.1"/>
    </source>
</evidence>
<protein>
    <submittedName>
        <fullName evidence="2">BNR-4 repeat-containing protein</fullName>
    </submittedName>
</protein>
<dbReference type="SUPFAM" id="SSF50939">
    <property type="entry name" value="Sialidases"/>
    <property type="match status" value="1"/>
</dbReference>
<dbReference type="InterPro" id="IPR036278">
    <property type="entry name" value="Sialidase_sf"/>
</dbReference>
<organism evidence="2 3">
    <name type="scientific">Halosimplex aquaticum</name>
    <dbReference type="NCBI Taxonomy" id="3026162"/>
    <lineage>
        <taxon>Archaea</taxon>
        <taxon>Methanobacteriati</taxon>
        <taxon>Methanobacteriota</taxon>
        <taxon>Stenosarchaea group</taxon>
        <taxon>Halobacteria</taxon>
        <taxon>Halobacteriales</taxon>
        <taxon>Haloarculaceae</taxon>
        <taxon>Halosimplex</taxon>
    </lineage>
</organism>
<dbReference type="RefSeq" id="WP_274322596.1">
    <property type="nucleotide sequence ID" value="NZ_CP118158.1"/>
</dbReference>
<reference evidence="2 3" key="1">
    <citation type="journal article" date="2019" name="Int. J. Syst. Evol. Microbiol.">
        <title>The Global Catalogue of Microorganisms (GCM) 10K type strain sequencing project: providing services to taxonomists for standard genome sequencing and annotation.</title>
        <authorList>
            <consortium name="The Broad Institute Genomics Platform"/>
            <consortium name="The Broad Institute Genome Sequencing Center for Infectious Disease"/>
            <person name="Wu L."/>
            <person name="Ma J."/>
        </authorList>
    </citation>
    <scope>NUCLEOTIDE SEQUENCE [LARGE SCALE GENOMIC DNA]</scope>
    <source>
        <strain evidence="2 3">XZYJT29</strain>
    </source>
</reference>
<evidence type="ECO:0000313" key="3">
    <source>
        <dbReference type="Proteomes" id="UP001596432"/>
    </source>
</evidence>
<proteinExistence type="predicted"/>
<name>A0ABD5Y6U9_9EURY</name>
<sequence length="458" mass="50296">MTPASDPPGADRTDAEARVISENAGRKSAHDKQNPQAVYAPGEDTTFVVFRGESADPYATYYDHEGGEIGPEVRIGTNPIPDDDTHGAPALTIDDEGFLHVFYGVHNDPLSYAKSEAPYDTSAWEPMGQPMAEADDDILASDYWETDRALLSVPGGTYTFPLTYQSYIYLLYRTGTEPNAHGPDPEQGDQITYPSHAFATILRSTDGGETWDDIGPVIDTRGARGRPESDAYVEDFDERDGKLHITWTVATGDPDSQPPRGHDGPRRGGYHAYYDTEDGLLYDLAGNQYGSTITWDDHSDGALRLADDEYTTRSGWVYKHLLTDDTVVVVFQSTDNFGIPDGKSQHVLATYDDGWAFERIPGSYTASNHSHVRTSDDGRLEAHLLTETDEGGERASDYSVLTRSDGEWTQEVLLEAEPIEGINTVRNGTDEFAALANGIASDRPQFSKRLWAVGTFSG</sequence>
<dbReference type="Proteomes" id="UP001596432">
    <property type="component" value="Unassembled WGS sequence"/>
</dbReference>
<comment type="caution">
    <text evidence="2">The sequence shown here is derived from an EMBL/GenBank/DDBJ whole genome shotgun (WGS) entry which is preliminary data.</text>
</comment>
<feature type="region of interest" description="Disordered" evidence="1">
    <location>
        <begin position="1"/>
        <end position="41"/>
    </location>
</feature>
<gene>
    <name evidence="2" type="ORF">ACFQMA_16960</name>
</gene>